<accession>A0A399T3B6</accession>
<comment type="caution">
    <text evidence="3">The sequence shown here is derived from an EMBL/GenBank/DDBJ whole genome shotgun (WGS) entry which is preliminary data.</text>
</comment>
<evidence type="ECO:0000313" key="4">
    <source>
        <dbReference type="Proteomes" id="UP000265926"/>
    </source>
</evidence>
<protein>
    <submittedName>
        <fullName evidence="3">Short-chain dehydrogenase</fullName>
    </submittedName>
</protein>
<feature type="transmembrane region" description="Helical" evidence="1">
    <location>
        <begin position="152"/>
        <end position="172"/>
    </location>
</feature>
<keyword evidence="1" id="KW-0472">Membrane</keyword>
<dbReference type="Proteomes" id="UP000265926">
    <property type="component" value="Unassembled WGS sequence"/>
</dbReference>
<dbReference type="Pfam" id="PF09335">
    <property type="entry name" value="VTT_dom"/>
    <property type="match status" value="1"/>
</dbReference>
<organism evidence="3 4">
    <name type="scientific">Maribellus luteus</name>
    <dbReference type="NCBI Taxonomy" id="2305463"/>
    <lineage>
        <taxon>Bacteria</taxon>
        <taxon>Pseudomonadati</taxon>
        <taxon>Bacteroidota</taxon>
        <taxon>Bacteroidia</taxon>
        <taxon>Marinilabiliales</taxon>
        <taxon>Prolixibacteraceae</taxon>
        <taxon>Maribellus</taxon>
    </lineage>
</organism>
<feature type="transmembrane region" description="Helical" evidence="1">
    <location>
        <begin position="40"/>
        <end position="62"/>
    </location>
</feature>
<feature type="transmembrane region" description="Helical" evidence="1">
    <location>
        <begin position="104"/>
        <end position="131"/>
    </location>
</feature>
<dbReference type="AlphaFoldDB" id="A0A399T3B6"/>
<proteinExistence type="predicted"/>
<gene>
    <name evidence="3" type="ORF">D1614_11705</name>
</gene>
<dbReference type="EMBL" id="QWGR01000005">
    <property type="protein sequence ID" value="RIJ48383.1"/>
    <property type="molecule type" value="Genomic_DNA"/>
</dbReference>
<sequence>MIKNLLYNFSPRRLSILNRYYKITQFYSFLKSTAYKGGTVTAIFVLLLVSLEIFLLDFNLLLNNLVTMYSPKVIYSVFLLSETALGLLPPEMFIAWAAKLNTPWIALFVLASLSYIGGVIAYFLGTRLFLVPFIKTHIETKIQKHIINLRKWGGIFVFLGAVSPIPHSIVSLASGLIKYNFKNYLLWALFRYMRFIIYALIIFGIF</sequence>
<feature type="transmembrane region" description="Helical" evidence="1">
    <location>
        <begin position="184"/>
        <end position="205"/>
    </location>
</feature>
<dbReference type="OrthoDB" id="1118259at2"/>
<name>A0A399T3B6_9BACT</name>
<dbReference type="RefSeq" id="WP_119438115.1">
    <property type="nucleotide sequence ID" value="NZ_QWGR01000005.1"/>
</dbReference>
<reference evidence="3 4" key="1">
    <citation type="submission" date="2018-08" db="EMBL/GenBank/DDBJ databases">
        <title>Pallidiluteibacterium maritimus gen. nov., sp. nov., isolated from coastal sediment.</title>
        <authorList>
            <person name="Zhou L.Y."/>
        </authorList>
    </citation>
    <scope>NUCLEOTIDE SEQUENCE [LARGE SCALE GENOMIC DNA]</scope>
    <source>
        <strain evidence="3 4">XSD2</strain>
    </source>
</reference>
<evidence type="ECO:0000256" key="1">
    <source>
        <dbReference type="SAM" id="Phobius"/>
    </source>
</evidence>
<feature type="transmembrane region" description="Helical" evidence="1">
    <location>
        <begin position="74"/>
        <end position="98"/>
    </location>
</feature>
<feature type="domain" description="VTT" evidence="2">
    <location>
        <begin position="88"/>
        <end position="201"/>
    </location>
</feature>
<dbReference type="InterPro" id="IPR032816">
    <property type="entry name" value="VTT_dom"/>
</dbReference>
<keyword evidence="1" id="KW-1133">Transmembrane helix</keyword>
<evidence type="ECO:0000313" key="3">
    <source>
        <dbReference type="EMBL" id="RIJ48383.1"/>
    </source>
</evidence>
<keyword evidence="4" id="KW-1185">Reference proteome</keyword>
<evidence type="ECO:0000259" key="2">
    <source>
        <dbReference type="Pfam" id="PF09335"/>
    </source>
</evidence>
<keyword evidence="1" id="KW-0812">Transmembrane</keyword>